<reference evidence="2 4" key="1">
    <citation type="journal article" date="2011" name="J. Bacteriol.">
        <title>Draft genome sequence of the thermoalkaliphilic Caldalkalibacillus thermarum strain TA2.A1.</title>
        <authorList>
            <person name="Kalamorz F."/>
            <person name="Keis S."/>
            <person name="McMillan D.G."/>
            <person name="Olsson K."/>
            <person name="Stanton J.A."/>
            <person name="Stockwell P."/>
            <person name="Black M.A."/>
            <person name="Klingeman D.M."/>
            <person name="Land M.L."/>
            <person name="Han C.S."/>
            <person name="Martin S.L."/>
            <person name="Becher S.A."/>
            <person name="Peddie C.J."/>
            <person name="Morgan H.W."/>
            <person name="Matthies D."/>
            <person name="Preiss L."/>
            <person name="Meier T."/>
            <person name="Brown S.D."/>
            <person name="Cook G.M."/>
        </authorList>
    </citation>
    <scope>NUCLEOTIDE SEQUENCE [LARGE SCALE GENOMIC DNA]</scope>
    <source>
        <strain evidence="2 4">TA2.A1</strain>
    </source>
</reference>
<name>F5L6W7_CALTT</name>
<organism evidence="2 4">
    <name type="scientific">Caldalkalibacillus thermarum (strain TA2.A1)</name>
    <dbReference type="NCBI Taxonomy" id="986075"/>
    <lineage>
        <taxon>Bacteria</taxon>
        <taxon>Bacillati</taxon>
        <taxon>Bacillota</taxon>
        <taxon>Bacilli</taxon>
        <taxon>Bacillales</taxon>
        <taxon>Bacillaceae</taxon>
        <taxon>Caldalkalibacillus</taxon>
    </lineage>
</organism>
<dbReference type="Proteomes" id="UP000825179">
    <property type="component" value="Chromosome"/>
</dbReference>
<reference evidence="3 5" key="2">
    <citation type="journal article" date="2020" name="Extremophiles">
        <title>Genomic analysis of Caldalkalibacillus thermarum TA2.A1 reveals aerobic alkaliphilic metabolism and evolutionary hallmarks linking alkaliphilic bacteria and plant life.</title>
        <authorList>
            <person name="de Jong S.I."/>
            <person name="van den Broek M.A."/>
            <person name="Merkel A.Y."/>
            <person name="de la Torre Cortes P."/>
            <person name="Kalamorz F."/>
            <person name="Cook G.M."/>
            <person name="van Loosdrecht M.C.M."/>
            <person name="McMillan D.G.G."/>
        </authorList>
    </citation>
    <scope>NUCLEOTIDE SEQUENCE [LARGE SCALE GENOMIC DNA]</scope>
    <source>
        <strain evidence="3 5">TA2.A1</strain>
    </source>
</reference>
<protein>
    <recommendedName>
        <fullName evidence="6">Lipoprotein</fullName>
    </recommendedName>
</protein>
<dbReference type="EMBL" id="CP082237">
    <property type="protein sequence ID" value="QZT35170.1"/>
    <property type="molecule type" value="Genomic_DNA"/>
</dbReference>
<accession>F5L6W7</accession>
<gene>
    <name evidence="2" type="ORF">CathTA2_1567</name>
    <name evidence="3" type="ORF">HUR95_08165</name>
</gene>
<evidence type="ECO:0000313" key="3">
    <source>
        <dbReference type="EMBL" id="QZT35170.1"/>
    </source>
</evidence>
<evidence type="ECO:0008006" key="6">
    <source>
        <dbReference type="Google" id="ProtNLM"/>
    </source>
</evidence>
<feature type="signal peptide" evidence="1">
    <location>
        <begin position="1"/>
        <end position="19"/>
    </location>
</feature>
<evidence type="ECO:0000313" key="5">
    <source>
        <dbReference type="Proteomes" id="UP000825179"/>
    </source>
</evidence>
<evidence type="ECO:0000313" key="4">
    <source>
        <dbReference type="Proteomes" id="UP000010716"/>
    </source>
</evidence>
<reference evidence="3" key="3">
    <citation type="submission" date="2021-08" db="EMBL/GenBank/DDBJ databases">
        <authorList>
            <person name="de Jong S."/>
            <person name="van den Broek M."/>
            <person name="Merkel A."/>
            <person name="de la Torre Cortes P."/>
            <person name="Kalamorz F."/>
            <person name="Cook G."/>
            <person name="van Loosdrecht M."/>
            <person name="McMillan D."/>
        </authorList>
    </citation>
    <scope>NUCLEOTIDE SEQUENCE</scope>
    <source>
        <strain evidence="3">TA2.A1</strain>
    </source>
</reference>
<dbReference type="KEGG" id="cthu:HUR95_08165"/>
<feature type="chain" id="PRO_5044483289" description="Lipoprotein" evidence="1">
    <location>
        <begin position="20"/>
        <end position="168"/>
    </location>
</feature>
<dbReference type="Proteomes" id="UP000010716">
    <property type="component" value="Unassembled WGS sequence"/>
</dbReference>
<keyword evidence="1" id="KW-0732">Signal</keyword>
<evidence type="ECO:0000313" key="2">
    <source>
        <dbReference type="EMBL" id="EGL82902.1"/>
    </source>
</evidence>
<dbReference type="PROSITE" id="PS51257">
    <property type="entry name" value="PROKAR_LIPOPROTEIN"/>
    <property type="match status" value="1"/>
</dbReference>
<keyword evidence="5" id="KW-1185">Reference proteome</keyword>
<dbReference type="AlphaFoldDB" id="F5L6W7"/>
<proteinExistence type="predicted"/>
<evidence type="ECO:0000256" key="1">
    <source>
        <dbReference type="SAM" id="SignalP"/>
    </source>
</evidence>
<dbReference type="EMBL" id="AFCE01000133">
    <property type="protein sequence ID" value="EGL82902.1"/>
    <property type="molecule type" value="Genomic_DNA"/>
</dbReference>
<sequence>MKQGISVVLVLMLGTLAIAGCGQDAVDQAGSSTAAASPPFTIELPEGCELVQESETKWLIMRGDTVQGGIEKVERSHLAQLRGELGLDEEQTPGIYEKETFEGFPVTTHFTREHVKQNNIIQTHHYHYEVEGEPDAMFYFYWHNNGRPISEETDQEIHDIAATFSFSD</sequence>
<dbReference type="RefSeq" id="WP_007504571.1">
    <property type="nucleotide sequence ID" value="NZ_AFCE01000133.1"/>
</dbReference>